<evidence type="ECO:0000256" key="1">
    <source>
        <dbReference type="ARBA" id="ARBA00022670"/>
    </source>
</evidence>
<dbReference type="SUPFAM" id="SSF55486">
    <property type="entry name" value="Metalloproteases ('zincins'), catalytic domain"/>
    <property type="match status" value="1"/>
</dbReference>
<dbReference type="InterPro" id="IPR001590">
    <property type="entry name" value="Peptidase_M12B"/>
</dbReference>
<evidence type="ECO:0000256" key="4">
    <source>
        <dbReference type="ARBA" id="ARBA00023049"/>
    </source>
</evidence>
<proteinExistence type="predicted"/>
<comment type="caution">
    <text evidence="5">Lacks conserved residue(s) required for the propagation of feature annotation.</text>
</comment>
<dbReference type="Gene3D" id="3.40.390.10">
    <property type="entry name" value="Collagenase (Catalytic Domain)"/>
    <property type="match status" value="1"/>
</dbReference>
<evidence type="ECO:0000259" key="7">
    <source>
        <dbReference type="PROSITE" id="PS50215"/>
    </source>
</evidence>
<sequence>MKLLIQVLICFLLQLQRNDCEKLTAKESIVFPKLIQSREEDGTKVLRINEDLTLNLQKSSILSRNFLVRTYEDNITQHIFRDGELLEQDLYHDPRTFASVMVSEENGLRVEGVLGPRLRIKPRMDDETSSEDLVAHVLYENDDTSHEGESYGIKFEEPTDISERQDNQGAASGGDTAEIVYPEILVAVDSTLRSQFSSVETLLRYVIVTVNSANIRYTTVKNPTVQLKLCALEIFTEYKEVFLYRVQNYLAGVRTLQFFYQYVEQYQYKYDRYDAVYLLTGLDMAGFKGNSWDATLKGLAYVGGACTVRKVGMSEDKAGTFVGVRPFAHEFGHLLGCPHDGDKFGEFSSEECPWNDGFLMSYLVRDSRSMRFSRCCNNMIRKHVRSVEGRCLLTRITATTITKGNFTQKLPGDYIRRTNVCQLTFPEVKETYLMKDKKKRCQGRCYFPEYIVCGREKIDIIMNRHALSSSFRHLHPILIRSQNTCDGLSGGRCNNLLALLHVFTLQSTKLTFIVKVFSALTSRAKD</sequence>
<keyword evidence="1" id="KW-0645">Protease</keyword>
<dbReference type="InterPro" id="IPR024079">
    <property type="entry name" value="MetalloPept_cat_dom_sf"/>
</dbReference>
<organism evidence="8">
    <name type="scientific">Rhipicephalus appendiculatus</name>
    <name type="common">Brown ear tick</name>
    <dbReference type="NCBI Taxonomy" id="34631"/>
    <lineage>
        <taxon>Eukaryota</taxon>
        <taxon>Metazoa</taxon>
        <taxon>Ecdysozoa</taxon>
        <taxon>Arthropoda</taxon>
        <taxon>Chelicerata</taxon>
        <taxon>Arachnida</taxon>
        <taxon>Acari</taxon>
        <taxon>Parasitiformes</taxon>
        <taxon>Ixodida</taxon>
        <taxon>Ixodoidea</taxon>
        <taxon>Ixodidae</taxon>
        <taxon>Rhipicephalinae</taxon>
        <taxon>Rhipicephalus</taxon>
        <taxon>Rhipicephalus</taxon>
    </lineage>
</organism>
<keyword evidence="4" id="KW-0482">Metalloprotease</keyword>
<name>A0A131Z6G1_RHIAP</name>
<feature type="binding site" evidence="5">
    <location>
        <position position="333"/>
    </location>
    <ligand>
        <name>Zn(2+)</name>
        <dbReference type="ChEBI" id="CHEBI:29105"/>
        <note>catalytic</note>
    </ligand>
</feature>
<protein>
    <submittedName>
        <fullName evidence="8">Reprolysin</fullName>
    </submittedName>
</protein>
<evidence type="ECO:0000313" key="8">
    <source>
        <dbReference type="EMBL" id="JAP86944.1"/>
    </source>
</evidence>
<evidence type="ECO:0000256" key="6">
    <source>
        <dbReference type="SAM" id="SignalP"/>
    </source>
</evidence>
<keyword evidence="6" id="KW-0732">Signal</keyword>
<dbReference type="AlphaFoldDB" id="A0A131Z6G1"/>
<reference evidence="8" key="1">
    <citation type="journal article" date="2016" name="Ticks Tick Borne Dis.">
        <title>De novo assembly and annotation of the salivary gland transcriptome of Rhipicephalus appendiculatus male and female ticks during blood feeding.</title>
        <authorList>
            <person name="de Castro M.H."/>
            <person name="de Klerk D."/>
            <person name="Pienaar R."/>
            <person name="Latif A.A."/>
            <person name="Rees D.J."/>
            <person name="Mans B.J."/>
        </authorList>
    </citation>
    <scope>NUCLEOTIDE SEQUENCE</scope>
    <source>
        <tissue evidence="8">Salivary glands</tissue>
    </source>
</reference>
<feature type="signal peptide" evidence="6">
    <location>
        <begin position="1"/>
        <end position="20"/>
    </location>
</feature>
<feature type="active site" evidence="5">
    <location>
        <position position="330"/>
    </location>
</feature>
<keyword evidence="3 5" id="KW-0862">Zinc</keyword>
<dbReference type="PANTHER" id="PTHR11905:SF159">
    <property type="entry name" value="ADAM METALLOPROTEASE"/>
    <property type="match status" value="1"/>
</dbReference>
<dbReference type="Pfam" id="PF01421">
    <property type="entry name" value="Reprolysin"/>
    <property type="match status" value="1"/>
</dbReference>
<feature type="binding site" evidence="5">
    <location>
        <position position="329"/>
    </location>
    <ligand>
        <name>Zn(2+)</name>
        <dbReference type="ChEBI" id="CHEBI:29105"/>
        <note>catalytic</note>
    </ligand>
</feature>
<dbReference type="GO" id="GO:0006509">
    <property type="term" value="P:membrane protein ectodomain proteolysis"/>
    <property type="evidence" value="ECO:0007669"/>
    <property type="project" value="TreeGrafter"/>
</dbReference>
<evidence type="ECO:0000256" key="5">
    <source>
        <dbReference type="PROSITE-ProRule" id="PRU00276"/>
    </source>
</evidence>
<evidence type="ECO:0000256" key="3">
    <source>
        <dbReference type="ARBA" id="ARBA00022833"/>
    </source>
</evidence>
<feature type="chain" id="PRO_5007286930" evidence="6">
    <location>
        <begin position="21"/>
        <end position="526"/>
    </location>
</feature>
<dbReference type="GO" id="GO:0004222">
    <property type="term" value="F:metalloendopeptidase activity"/>
    <property type="evidence" value="ECO:0007669"/>
    <property type="project" value="InterPro"/>
</dbReference>
<keyword evidence="5" id="KW-0479">Metal-binding</keyword>
<accession>A0A131Z6G1</accession>
<dbReference type="PROSITE" id="PS50215">
    <property type="entry name" value="ADAM_MEPRO"/>
    <property type="match status" value="1"/>
</dbReference>
<dbReference type="GO" id="GO:0046872">
    <property type="term" value="F:metal ion binding"/>
    <property type="evidence" value="ECO:0007669"/>
    <property type="project" value="UniProtKB-KW"/>
</dbReference>
<keyword evidence="2" id="KW-0378">Hydrolase</keyword>
<feature type="domain" description="Peptidase M12B" evidence="7">
    <location>
        <begin position="180"/>
        <end position="396"/>
    </location>
</feature>
<feature type="binding site" evidence="5">
    <location>
        <position position="339"/>
    </location>
    <ligand>
        <name>Zn(2+)</name>
        <dbReference type="ChEBI" id="CHEBI:29105"/>
        <note>catalytic</note>
    </ligand>
</feature>
<feature type="non-terminal residue" evidence="8">
    <location>
        <position position="526"/>
    </location>
</feature>
<dbReference type="EMBL" id="GEDV01001613">
    <property type="protein sequence ID" value="JAP86944.1"/>
    <property type="molecule type" value="Transcribed_RNA"/>
</dbReference>
<evidence type="ECO:0000256" key="2">
    <source>
        <dbReference type="ARBA" id="ARBA00022801"/>
    </source>
</evidence>
<dbReference type="PANTHER" id="PTHR11905">
    <property type="entry name" value="ADAM A DISINTEGRIN AND METALLOPROTEASE DOMAIN"/>
    <property type="match status" value="1"/>
</dbReference>